<keyword evidence="4 9" id="KW-0812">Transmembrane</keyword>
<evidence type="ECO:0000313" key="10">
    <source>
        <dbReference type="EMBL" id="KAF0308189.1"/>
    </source>
</evidence>
<dbReference type="PROSITE" id="PS50267">
    <property type="entry name" value="NA_NEUROTRAN_SYMP_3"/>
    <property type="match status" value="1"/>
</dbReference>
<sequence>MAHELNVPVSEVVTSGSGLAFVAYPDLVTRLPVSTLWALLFFLMLFTLGLDSQFAIVENIITCILDEFPQLRPKKPWVVVGVCVVLFLLGIPLTTQGGRYIIDLMDTYAAGWPYLFIGLMELIAMYWVYGVGKFYRDLENIQGFSPGLRLRSHITVVYGTLSPALISVILVLSWIDWTPLESGGYVYPFWANVIGWCMAIIIIAVVPLGFLADVIFVQKGNVLASFRETDEWYKHSENIEMREKAGTRQGFDNLAIDNNQFYEYNSRL</sequence>
<dbReference type="PANTHER" id="PTHR11616">
    <property type="entry name" value="SODIUM/CHLORIDE DEPENDENT TRANSPORTER"/>
    <property type="match status" value="1"/>
</dbReference>
<evidence type="ECO:0000256" key="9">
    <source>
        <dbReference type="SAM" id="Phobius"/>
    </source>
</evidence>
<dbReference type="InterPro" id="IPR037272">
    <property type="entry name" value="SNS_sf"/>
</dbReference>
<feature type="transmembrane region" description="Helical" evidence="9">
    <location>
        <begin position="77"/>
        <end position="94"/>
    </location>
</feature>
<evidence type="ECO:0000256" key="1">
    <source>
        <dbReference type="ARBA" id="ARBA00004141"/>
    </source>
</evidence>
<feature type="binding site" evidence="8">
    <location>
        <position position="52"/>
    </location>
    <ligand>
        <name>Na(+)</name>
        <dbReference type="ChEBI" id="CHEBI:29101"/>
        <label>1</label>
    </ligand>
</feature>
<dbReference type="AlphaFoldDB" id="A0A6A4WSD7"/>
<keyword evidence="7 9" id="KW-0472">Membrane</keyword>
<dbReference type="EMBL" id="VIIS01000509">
    <property type="protein sequence ID" value="KAF0308189.1"/>
    <property type="molecule type" value="Genomic_DNA"/>
</dbReference>
<feature type="transmembrane region" description="Helical" evidence="9">
    <location>
        <begin position="36"/>
        <end position="57"/>
    </location>
</feature>
<dbReference type="SUPFAM" id="SSF161070">
    <property type="entry name" value="SNF-like"/>
    <property type="match status" value="1"/>
</dbReference>
<proteinExistence type="inferred from homology"/>
<keyword evidence="8" id="KW-0479">Metal-binding</keyword>
<evidence type="ECO:0000313" key="11">
    <source>
        <dbReference type="Proteomes" id="UP000440578"/>
    </source>
</evidence>
<keyword evidence="3" id="KW-0813">Transport</keyword>
<keyword evidence="6 9" id="KW-1133">Transmembrane helix</keyword>
<evidence type="ECO:0000256" key="5">
    <source>
        <dbReference type="ARBA" id="ARBA00022847"/>
    </source>
</evidence>
<evidence type="ECO:0000256" key="3">
    <source>
        <dbReference type="ARBA" id="ARBA00022448"/>
    </source>
</evidence>
<dbReference type="Proteomes" id="UP000440578">
    <property type="component" value="Unassembled WGS sequence"/>
</dbReference>
<feature type="binding site" evidence="8">
    <location>
        <position position="48"/>
    </location>
    <ligand>
        <name>Na(+)</name>
        <dbReference type="ChEBI" id="CHEBI:29101"/>
        <label>1</label>
    </ligand>
</feature>
<feature type="binding site" evidence="8">
    <location>
        <position position="51"/>
    </location>
    <ligand>
        <name>Na(+)</name>
        <dbReference type="ChEBI" id="CHEBI:29101"/>
        <label>1</label>
    </ligand>
</feature>
<dbReference type="PANTHER" id="PTHR11616:SF240">
    <property type="entry name" value="BLOATED TUBULES, ISOFORM B-RELATED"/>
    <property type="match status" value="1"/>
</dbReference>
<keyword evidence="8" id="KW-0915">Sodium</keyword>
<protein>
    <submittedName>
        <fullName evidence="10">Sodium-and chloride-dependent glycine transporter 2</fullName>
    </submittedName>
</protein>
<gene>
    <name evidence="10" type="primary">Slc6a5_3</name>
    <name evidence="10" type="ORF">FJT64_020606</name>
</gene>
<reference evidence="10 11" key="1">
    <citation type="submission" date="2019-07" db="EMBL/GenBank/DDBJ databases">
        <title>Draft genome assembly of a fouling barnacle, Amphibalanus amphitrite (Darwin, 1854): The first reference genome for Thecostraca.</title>
        <authorList>
            <person name="Kim W."/>
        </authorList>
    </citation>
    <scope>NUCLEOTIDE SEQUENCE [LARGE SCALE GENOMIC DNA]</scope>
    <source>
        <strain evidence="10">SNU_AA5</strain>
        <tissue evidence="10">Soma without cirri and trophi</tissue>
    </source>
</reference>
<keyword evidence="11" id="KW-1185">Reference proteome</keyword>
<evidence type="ECO:0000256" key="8">
    <source>
        <dbReference type="PIRSR" id="PIRSR600175-1"/>
    </source>
</evidence>
<organism evidence="10 11">
    <name type="scientific">Amphibalanus amphitrite</name>
    <name type="common">Striped barnacle</name>
    <name type="synonym">Balanus amphitrite</name>
    <dbReference type="NCBI Taxonomy" id="1232801"/>
    <lineage>
        <taxon>Eukaryota</taxon>
        <taxon>Metazoa</taxon>
        <taxon>Ecdysozoa</taxon>
        <taxon>Arthropoda</taxon>
        <taxon>Crustacea</taxon>
        <taxon>Multicrustacea</taxon>
        <taxon>Cirripedia</taxon>
        <taxon>Thoracica</taxon>
        <taxon>Thoracicalcarea</taxon>
        <taxon>Balanomorpha</taxon>
        <taxon>Balanoidea</taxon>
        <taxon>Balanidae</taxon>
        <taxon>Amphibalaninae</taxon>
        <taxon>Amphibalanus</taxon>
    </lineage>
</organism>
<feature type="transmembrane region" description="Helical" evidence="9">
    <location>
        <begin position="114"/>
        <end position="135"/>
    </location>
</feature>
<name>A0A6A4WSD7_AMPAM</name>
<accession>A0A6A4WSD7</accession>
<dbReference type="InterPro" id="IPR000175">
    <property type="entry name" value="Na/ntran_symport"/>
</dbReference>
<dbReference type="GO" id="GO:0005886">
    <property type="term" value="C:plasma membrane"/>
    <property type="evidence" value="ECO:0007669"/>
    <property type="project" value="TreeGrafter"/>
</dbReference>
<evidence type="ECO:0000256" key="7">
    <source>
        <dbReference type="ARBA" id="ARBA00023136"/>
    </source>
</evidence>
<dbReference type="GO" id="GO:0015375">
    <property type="term" value="F:glycine:sodium symporter activity"/>
    <property type="evidence" value="ECO:0007669"/>
    <property type="project" value="TreeGrafter"/>
</dbReference>
<evidence type="ECO:0000256" key="2">
    <source>
        <dbReference type="ARBA" id="ARBA00006459"/>
    </source>
</evidence>
<evidence type="ECO:0000256" key="6">
    <source>
        <dbReference type="ARBA" id="ARBA00022989"/>
    </source>
</evidence>
<evidence type="ECO:0000256" key="4">
    <source>
        <dbReference type="ARBA" id="ARBA00022692"/>
    </source>
</evidence>
<comment type="caution">
    <text evidence="10">The sequence shown here is derived from an EMBL/GenBank/DDBJ whole genome shotgun (WGS) entry which is preliminary data.</text>
</comment>
<dbReference type="GO" id="GO:0046872">
    <property type="term" value="F:metal ion binding"/>
    <property type="evidence" value="ECO:0007669"/>
    <property type="project" value="UniProtKB-KW"/>
</dbReference>
<comment type="subcellular location">
    <subcellularLocation>
        <location evidence="1">Membrane</location>
        <topology evidence="1">Multi-pass membrane protein</topology>
    </subcellularLocation>
</comment>
<dbReference type="OrthoDB" id="6350323at2759"/>
<keyword evidence="5" id="KW-0769">Symport</keyword>
<feature type="transmembrane region" description="Helical" evidence="9">
    <location>
        <begin position="156"/>
        <end position="177"/>
    </location>
</feature>
<feature type="transmembrane region" description="Helical" evidence="9">
    <location>
        <begin position="189"/>
        <end position="217"/>
    </location>
</feature>
<dbReference type="Pfam" id="PF00209">
    <property type="entry name" value="SNF"/>
    <property type="match status" value="1"/>
</dbReference>
<dbReference type="PRINTS" id="PR00176">
    <property type="entry name" value="NANEUSMPORT"/>
</dbReference>
<comment type="similarity">
    <text evidence="2">Belongs to the sodium:neurotransmitter symporter (SNF) (TC 2.A.22) family.</text>
</comment>